<evidence type="ECO:0000256" key="5">
    <source>
        <dbReference type="ARBA" id="ARBA00023136"/>
    </source>
</evidence>
<dbReference type="STRING" id="1835702.A0A1F5LI99"/>
<dbReference type="Proteomes" id="UP000177622">
    <property type="component" value="Unassembled WGS sequence"/>
</dbReference>
<feature type="transmembrane region" description="Helical" evidence="6">
    <location>
        <begin position="370"/>
        <end position="390"/>
    </location>
</feature>
<evidence type="ECO:0000256" key="2">
    <source>
        <dbReference type="ARBA" id="ARBA00022448"/>
    </source>
</evidence>
<evidence type="ECO:0000256" key="3">
    <source>
        <dbReference type="ARBA" id="ARBA00022692"/>
    </source>
</evidence>
<keyword evidence="2" id="KW-0813">Transport</keyword>
<dbReference type="SUPFAM" id="SSF51905">
    <property type="entry name" value="FAD/NAD(P)-binding domain"/>
    <property type="match status" value="1"/>
</dbReference>
<feature type="transmembrane region" description="Helical" evidence="6">
    <location>
        <begin position="190"/>
        <end position="212"/>
    </location>
</feature>
<evidence type="ECO:0000313" key="8">
    <source>
        <dbReference type="Proteomes" id="UP000177622"/>
    </source>
</evidence>
<dbReference type="InterPro" id="IPR002293">
    <property type="entry name" value="AA/rel_permease1"/>
</dbReference>
<accession>A0A1F5LI99</accession>
<dbReference type="Gene3D" id="3.90.660.10">
    <property type="match status" value="1"/>
</dbReference>
<dbReference type="GO" id="GO:0022857">
    <property type="term" value="F:transmembrane transporter activity"/>
    <property type="evidence" value="ECO:0007669"/>
    <property type="project" value="InterPro"/>
</dbReference>
<keyword evidence="3 6" id="KW-0812">Transmembrane</keyword>
<feature type="transmembrane region" description="Helical" evidence="6">
    <location>
        <begin position="114"/>
        <end position="138"/>
    </location>
</feature>
<dbReference type="RefSeq" id="XP_022488069.1">
    <property type="nucleotide sequence ID" value="XM_022631792.1"/>
</dbReference>
<dbReference type="EMBL" id="LXJU01000009">
    <property type="protein sequence ID" value="OGE52629.1"/>
    <property type="molecule type" value="Genomic_DNA"/>
</dbReference>
<feature type="transmembrane region" description="Helical" evidence="6">
    <location>
        <begin position="320"/>
        <end position="349"/>
    </location>
</feature>
<dbReference type="OrthoDB" id="3257095at2759"/>
<feature type="transmembrane region" description="Helical" evidence="6">
    <location>
        <begin position="396"/>
        <end position="420"/>
    </location>
</feature>
<comment type="subcellular location">
    <subcellularLocation>
        <location evidence="1">Membrane</location>
        <topology evidence="1">Multi-pass membrane protein</topology>
    </subcellularLocation>
</comment>
<evidence type="ECO:0000313" key="7">
    <source>
        <dbReference type="EMBL" id="OGE52629.1"/>
    </source>
</evidence>
<keyword evidence="4 6" id="KW-1133">Transmembrane helix</keyword>
<name>A0A1F5LI99_PENAI</name>
<keyword evidence="8" id="KW-1185">Reference proteome</keyword>
<dbReference type="GO" id="GO:0016491">
    <property type="term" value="F:oxidoreductase activity"/>
    <property type="evidence" value="ECO:0007669"/>
    <property type="project" value="InterPro"/>
</dbReference>
<evidence type="ECO:0000256" key="6">
    <source>
        <dbReference type="SAM" id="Phobius"/>
    </source>
</evidence>
<dbReference type="InterPro" id="IPR036188">
    <property type="entry name" value="FAD/NAD-bd_sf"/>
</dbReference>
<organism evidence="7 8">
    <name type="scientific">Penicillium arizonense</name>
    <dbReference type="NCBI Taxonomy" id="1835702"/>
    <lineage>
        <taxon>Eukaryota</taxon>
        <taxon>Fungi</taxon>
        <taxon>Dikarya</taxon>
        <taxon>Ascomycota</taxon>
        <taxon>Pezizomycotina</taxon>
        <taxon>Eurotiomycetes</taxon>
        <taxon>Eurotiomycetidae</taxon>
        <taxon>Eurotiales</taxon>
        <taxon>Aspergillaceae</taxon>
        <taxon>Penicillium</taxon>
    </lineage>
</organism>
<sequence>MDKTTKKSVEYGLSSYKDEDEGVVSEVRLKRNYSPLTILSMAAVLMATWEALSSTMVSALVSGGPVSLFYGFIVAFIGAVATAASLGEMTSMYPTAGGQYHFVAKLAPKKWQYILSWLTGWIGTFGWVAFTASAPFLAATMVQGLITLNSESYVFQRWHGTMIYWALLLGSGMMNIWGTRLMALIEDASLIIHIVAFIVVFVVMWVCAPVKHSASFVFTLFQNNSGWSSDGVSWSIGMLSSCYVLAGYDGAIHLCEEMLNPAVSVPWCMLGSLVINGVMGFAFLLAILFCMGDMATALNSTTGFPIIEIFKSVTGSPAAATAMTCTLIVTASLATIPLMASTARMFWCLARDKAFPFSKQLSKVSKKDRVPIWSVATVFVFLFILGFVNIGSTTAFNAILSLAVFGLHVSYMLPVIFMFWRRLCTPEILTYGPWKLGGFGVPVNIISLAKTVVSTIPLNCLGDIAFNPPLSPLRQPAIAKGHINKGAKIHFKLKDTGPGWFTTANSSDDSSYVFAFSDHNGTQASGPSGTWCIGFGYNGQLMDKKDYKHIIDRFHDAIHPTANVEAYATHDWMNDPYTKGAWACWGANCASRFLQELQKPHGRVIFATADWADRWRGFVDGAIERGQQAVKNTIAVLKNTSRSSL</sequence>
<feature type="transmembrane region" description="Helical" evidence="6">
    <location>
        <begin position="158"/>
        <end position="178"/>
    </location>
</feature>
<dbReference type="Pfam" id="PF13520">
    <property type="entry name" value="AA_permease_2"/>
    <property type="match status" value="1"/>
</dbReference>
<gene>
    <name evidence="7" type="ORF">PENARI_c009G02901</name>
</gene>
<evidence type="ECO:0000256" key="4">
    <source>
        <dbReference type="ARBA" id="ARBA00022989"/>
    </source>
</evidence>
<keyword evidence="5 6" id="KW-0472">Membrane</keyword>
<evidence type="ECO:0000256" key="1">
    <source>
        <dbReference type="ARBA" id="ARBA00004141"/>
    </source>
</evidence>
<dbReference type="PANTHER" id="PTHR45649">
    <property type="entry name" value="AMINO-ACID PERMEASE BAT1"/>
    <property type="match status" value="1"/>
</dbReference>
<proteinExistence type="predicted"/>
<dbReference type="PANTHER" id="PTHR45649:SF5">
    <property type="entry name" value="GABA TRANSPORTER (EUROFUNG)-RELATED"/>
    <property type="match status" value="1"/>
</dbReference>
<comment type="caution">
    <text evidence="7">The sequence shown here is derived from an EMBL/GenBank/DDBJ whole genome shotgun (WGS) entry which is preliminary data.</text>
</comment>
<dbReference type="AlphaFoldDB" id="A0A1F5LI99"/>
<dbReference type="GeneID" id="34576526"/>
<protein>
    <submittedName>
        <fullName evidence="7">Uncharacterized protein</fullName>
    </submittedName>
</protein>
<dbReference type="GO" id="GO:0016020">
    <property type="term" value="C:membrane"/>
    <property type="evidence" value="ECO:0007669"/>
    <property type="project" value="UniProtKB-SubCell"/>
</dbReference>
<dbReference type="Gene3D" id="1.20.1740.10">
    <property type="entry name" value="Amino acid/polyamine transporter I"/>
    <property type="match status" value="1"/>
</dbReference>
<feature type="transmembrane region" description="Helical" evidence="6">
    <location>
        <begin position="267"/>
        <end position="289"/>
    </location>
</feature>
<dbReference type="Gene3D" id="3.50.50.60">
    <property type="entry name" value="FAD/NAD(P)-binding domain"/>
    <property type="match status" value="1"/>
</dbReference>
<feature type="transmembrane region" description="Helical" evidence="6">
    <location>
        <begin position="67"/>
        <end position="86"/>
    </location>
</feature>
<reference evidence="7 8" key="1">
    <citation type="journal article" date="2016" name="Sci. Rep.">
        <title>Penicillium arizonense, a new, genome sequenced fungal species, reveals a high chemical diversity in secreted metabolites.</title>
        <authorList>
            <person name="Grijseels S."/>
            <person name="Nielsen J.C."/>
            <person name="Randelovic M."/>
            <person name="Nielsen J."/>
            <person name="Nielsen K.F."/>
            <person name="Workman M."/>
            <person name="Frisvad J.C."/>
        </authorList>
    </citation>
    <scope>NUCLEOTIDE SEQUENCE [LARGE SCALE GENOMIC DNA]</scope>
    <source>
        <strain evidence="7 8">CBS 141311</strain>
    </source>
</reference>
<feature type="transmembrane region" description="Helical" evidence="6">
    <location>
        <begin position="38"/>
        <end position="61"/>
    </location>
</feature>